<dbReference type="EMBL" id="CAJPDR010000048">
    <property type="protein sequence ID" value="CAF9911420.1"/>
    <property type="molecule type" value="Genomic_DNA"/>
</dbReference>
<accession>A0A8H3ICV9</accession>
<dbReference type="OrthoDB" id="5373522at2759"/>
<proteinExistence type="predicted"/>
<feature type="signal peptide" evidence="2">
    <location>
        <begin position="1"/>
        <end position="19"/>
    </location>
</feature>
<organism evidence="3 4">
    <name type="scientific">Alectoria fallacina</name>
    <dbReference type="NCBI Taxonomy" id="1903189"/>
    <lineage>
        <taxon>Eukaryota</taxon>
        <taxon>Fungi</taxon>
        <taxon>Dikarya</taxon>
        <taxon>Ascomycota</taxon>
        <taxon>Pezizomycotina</taxon>
        <taxon>Lecanoromycetes</taxon>
        <taxon>OSLEUM clade</taxon>
        <taxon>Lecanoromycetidae</taxon>
        <taxon>Lecanorales</taxon>
        <taxon>Lecanorineae</taxon>
        <taxon>Parmeliaceae</taxon>
        <taxon>Alectoria</taxon>
    </lineage>
</organism>
<evidence type="ECO:0000313" key="4">
    <source>
        <dbReference type="Proteomes" id="UP000664203"/>
    </source>
</evidence>
<dbReference type="Proteomes" id="UP000664203">
    <property type="component" value="Unassembled WGS sequence"/>
</dbReference>
<gene>
    <name evidence="3" type="ORF">ALECFALPRED_007318</name>
</gene>
<sequence>MHFSALLIALLTSINFTAALPTGLSFSEDLKIAIAQKRTQEPDLATSKFLSEETRAYQLEMVEVASFNYKRELDSAVLESPSAQTSQTEERPSAEGNRFDPNYKPGSIVENYENALDVSSPAYVGLGNVVETLD</sequence>
<name>A0A8H3ICV9_9LECA</name>
<keyword evidence="4" id="KW-1185">Reference proteome</keyword>
<evidence type="ECO:0000256" key="1">
    <source>
        <dbReference type="SAM" id="MobiDB-lite"/>
    </source>
</evidence>
<comment type="caution">
    <text evidence="3">The sequence shown here is derived from an EMBL/GenBank/DDBJ whole genome shotgun (WGS) entry which is preliminary data.</text>
</comment>
<evidence type="ECO:0000256" key="2">
    <source>
        <dbReference type="SAM" id="SignalP"/>
    </source>
</evidence>
<dbReference type="AlphaFoldDB" id="A0A8H3ICV9"/>
<evidence type="ECO:0000313" key="3">
    <source>
        <dbReference type="EMBL" id="CAF9911420.1"/>
    </source>
</evidence>
<reference evidence="3" key="1">
    <citation type="submission" date="2021-03" db="EMBL/GenBank/DDBJ databases">
        <authorList>
            <person name="Tagirdzhanova G."/>
        </authorList>
    </citation>
    <scope>NUCLEOTIDE SEQUENCE</scope>
</reference>
<keyword evidence="2" id="KW-0732">Signal</keyword>
<feature type="region of interest" description="Disordered" evidence="1">
    <location>
        <begin position="77"/>
        <end position="106"/>
    </location>
</feature>
<feature type="chain" id="PRO_5034673173" evidence="2">
    <location>
        <begin position="20"/>
        <end position="134"/>
    </location>
</feature>
<protein>
    <submittedName>
        <fullName evidence="3">Uncharacterized protein</fullName>
    </submittedName>
</protein>